<reference evidence="1 2" key="1">
    <citation type="journal article" date="2016" name="Nat. Commun.">
        <title>Ectomycorrhizal ecology is imprinted in the genome of the dominant symbiotic fungus Cenococcum geophilum.</title>
        <authorList>
            <consortium name="DOE Joint Genome Institute"/>
            <person name="Peter M."/>
            <person name="Kohler A."/>
            <person name="Ohm R.A."/>
            <person name="Kuo A."/>
            <person name="Krutzmann J."/>
            <person name="Morin E."/>
            <person name="Arend M."/>
            <person name="Barry K.W."/>
            <person name="Binder M."/>
            <person name="Choi C."/>
            <person name="Clum A."/>
            <person name="Copeland A."/>
            <person name="Grisel N."/>
            <person name="Haridas S."/>
            <person name="Kipfer T."/>
            <person name="LaButti K."/>
            <person name="Lindquist E."/>
            <person name="Lipzen A."/>
            <person name="Maire R."/>
            <person name="Meier B."/>
            <person name="Mihaltcheva S."/>
            <person name="Molinier V."/>
            <person name="Murat C."/>
            <person name="Poggeler S."/>
            <person name="Quandt C.A."/>
            <person name="Sperisen C."/>
            <person name="Tritt A."/>
            <person name="Tisserant E."/>
            <person name="Crous P.W."/>
            <person name="Henrissat B."/>
            <person name="Nehls U."/>
            <person name="Egli S."/>
            <person name="Spatafora J.W."/>
            <person name="Grigoriev I.V."/>
            <person name="Martin F.M."/>
        </authorList>
    </citation>
    <scope>NUCLEOTIDE SEQUENCE [LARGE SCALE GENOMIC DNA]</scope>
    <source>
        <strain evidence="1 2">CBS 207.34</strain>
    </source>
</reference>
<dbReference type="AlphaFoldDB" id="A0A8E2JSA3"/>
<protein>
    <submittedName>
        <fullName evidence="1">Uncharacterized protein</fullName>
    </submittedName>
</protein>
<accession>A0A8E2JSA3</accession>
<name>A0A8E2JSA3_9PEZI</name>
<dbReference type="EMBL" id="KV749823">
    <property type="protein sequence ID" value="OCL07638.1"/>
    <property type="molecule type" value="Genomic_DNA"/>
</dbReference>
<sequence>MAQPTLVPWKLPLHEVQKRGTLYHVTYLNVRPARHLFKAGFNDIKGSGELWTPLMLCTGVTLGDLLELASWLISNGGDLGRSVPVCSCVEGRCTCHLLPVSRLSKTAHKLASEVGWEIFGAGSAFCNGERPTCALSATWLTELLLNLQASS</sequence>
<evidence type="ECO:0000313" key="2">
    <source>
        <dbReference type="Proteomes" id="UP000250140"/>
    </source>
</evidence>
<gene>
    <name evidence="1" type="ORF">AOQ84DRAFT_377512</name>
</gene>
<keyword evidence="2" id="KW-1185">Reference proteome</keyword>
<evidence type="ECO:0000313" key="1">
    <source>
        <dbReference type="EMBL" id="OCL07638.1"/>
    </source>
</evidence>
<dbReference type="Proteomes" id="UP000250140">
    <property type="component" value="Unassembled WGS sequence"/>
</dbReference>
<proteinExistence type="predicted"/>
<organism evidence="1 2">
    <name type="scientific">Glonium stellatum</name>
    <dbReference type="NCBI Taxonomy" id="574774"/>
    <lineage>
        <taxon>Eukaryota</taxon>
        <taxon>Fungi</taxon>
        <taxon>Dikarya</taxon>
        <taxon>Ascomycota</taxon>
        <taxon>Pezizomycotina</taxon>
        <taxon>Dothideomycetes</taxon>
        <taxon>Pleosporomycetidae</taxon>
        <taxon>Gloniales</taxon>
        <taxon>Gloniaceae</taxon>
        <taxon>Glonium</taxon>
    </lineage>
</organism>